<dbReference type="NCBIfam" id="NF005996">
    <property type="entry name" value="PRK08123.1"/>
    <property type="match status" value="1"/>
</dbReference>
<comment type="caution">
    <text evidence="10">The sequence shown here is derived from an EMBL/GenBank/DDBJ whole genome shotgun (WGS) entry which is preliminary data.</text>
</comment>
<dbReference type="Proteomes" id="UP001601059">
    <property type="component" value="Unassembled WGS sequence"/>
</dbReference>
<keyword evidence="11" id="KW-1185">Reference proteome</keyword>
<keyword evidence="6 8" id="KW-0368">Histidine biosynthesis</keyword>
<dbReference type="InterPro" id="IPR016195">
    <property type="entry name" value="Pol/histidinol_Pase-like"/>
</dbReference>
<evidence type="ECO:0000256" key="6">
    <source>
        <dbReference type="ARBA" id="ARBA00023102"/>
    </source>
</evidence>
<feature type="domain" description="PHP" evidence="9">
    <location>
        <begin position="4"/>
        <end position="213"/>
    </location>
</feature>
<evidence type="ECO:0000256" key="3">
    <source>
        <dbReference type="ARBA" id="ARBA00013085"/>
    </source>
</evidence>
<evidence type="ECO:0000256" key="1">
    <source>
        <dbReference type="ARBA" id="ARBA00004970"/>
    </source>
</evidence>
<protein>
    <recommendedName>
        <fullName evidence="3 8">Histidinol-phosphatase</fullName>
        <shortName evidence="8">HolPase</shortName>
        <ecNumber evidence="3 8">3.1.3.15</ecNumber>
    </recommendedName>
</protein>
<comment type="catalytic activity">
    <reaction evidence="7 8">
        <text>L-histidinol phosphate + H2O = L-histidinol + phosphate</text>
        <dbReference type="Rhea" id="RHEA:14465"/>
        <dbReference type="ChEBI" id="CHEBI:15377"/>
        <dbReference type="ChEBI" id="CHEBI:43474"/>
        <dbReference type="ChEBI" id="CHEBI:57699"/>
        <dbReference type="ChEBI" id="CHEBI:57980"/>
        <dbReference type="EC" id="3.1.3.15"/>
    </reaction>
</comment>
<dbReference type="GO" id="GO:0004401">
    <property type="term" value="F:histidinol-phosphatase activity"/>
    <property type="evidence" value="ECO:0007669"/>
    <property type="project" value="UniProtKB-EC"/>
</dbReference>
<keyword evidence="4 8" id="KW-0028">Amino-acid biosynthesis</keyword>
<name>A0ABW6KK96_9BACI</name>
<dbReference type="EC" id="3.1.3.15" evidence="3 8"/>
<accession>A0ABW6KK96</accession>
<evidence type="ECO:0000259" key="9">
    <source>
        <dbReference type="Pfam" id="PF02811"/>
    </source>
</evidence>
<proteinExistence type="inferred from homology"/>
<keyword evidence="5 8" id="KW-0378">Hydrolase</keyword>
<evidence type="ECO:0000256" key="7">
    <source>
        <dbReference type="ARBA" id="ARBA00049158"/>
    </source>
</evidence>
<evidence type="ECO:0000256" key="4">
    <source>
        <dbReference type="ARBA" id="ARBA00022605"/>
    </source>
</evidence>
<dbReference type="RefSeq" id="WP_389365313.1">
    <property type="nucleotide sequence ID" value="NZ_JBIACK010000026.1"/>
</dbReference>
<dbReference type="SUPFAM" id="SSF89550">
    <property type="entry name" value="PHP domain-like"/>
    <property type="match status" value="1"/>
</dbReference>
<evidence type="ECO:0000256" key="5">
    <source>
        <dbReference type="ARBA" id="ARBA00022801"/>
    </source>
</evidence>
<evidence type="ECO:0000256" key="8">
    <source>
        <dbReference type="RuleBase" id="RU366003"/>
    </source>
</evidence>
<gene>
    <name evidence="10" type="primary">hisJ</name>
    <name evidence="10" type="ORF">ACFYKX_26740</name>
</gene>
<organism evidence="10 11">
    <name type="scientific">Cytobacillus spartinae</name>
    <dbReference type="NCBI Taxonomy" id="3299023"/>
    <lineage>
        <taxon>Bacteria</taxon>
        <taxon>Bacillati</taxon>
        <taxon>Bacillota</taxon>
        <taxon>Bacilli</taxon>
        <taxon>Bacillales</taxon>
        <taxon>Bacillaceae</taxon>
        <taxon>Cytobacillus</taxon>
    </lineage>
</organism>
<dbReference type="PANTHER" id="PTHR21039:SF0">
    <property type="entry name" value="HISTIDINOL-PHOSPHATASE"/>
    <property type="match status" value="1"/>
</dbReference>
<evidence type="ECO:0000313" key="11">
    <source>
        <dbReference type="Proteomes" id="UP001601059"/>
    </source>
</evidence>
<dbReference type="NCBIfam" id="TIGR01856">
    <property type="entry name" value="hisJ_fam"/>
    <property type="match status" value="1"/>
</dbReference>
<evidence type="ECO:0000256" key="2">
    <source>
        <dbReference type="ARBA" id="ARBA00009152"/>
    </source>
</evidence>
<dbReference type="PANTHER" id="PTHR21039">
    <property type="entry name" value="HISTIDINOL PHOSPHATASE-RELATED"/>
    <property type="match status" value="1"/>
</dbReference>
<comment type="pathway">
    <text evidence="1 8">Amino-acid biosynthesis; L-histidine biosynthesis; L-histidine from 5-phospho-alpha-D-ribose 1-diphosphate: step 8/9.</text>
</comment>
<reference evidence="10 11" key="1">
    <citation type="submission" date="2024-08" db="EMBL/GenBank/DDBJ databases">
        <title>Two novel Cytobacillus novel species.</title>
        <authorList>
            <person name="Liu G."/>
        </authorList>
    </citation>
    <scope>NUCLEOTIDE SEQUENCE [LARGE SCALE GENOMIC DNA]</scope>
    <source>
        <strain evidence="10 11">FJAT-54145</strain>
    </source>
</reference>
<sequence>MLKDGHIHTPFCPHGTKDPLEEYVEKAISLGFKEISFTEHAPLPEGFTDTAPTKDSAMQLEVLDRYFEEVNRVKSLYQNTININVGLEVDYIEGFEAGSKDFLNKYGNKLDDAVLSVHFLKYQDTYDCLDYSPDYFEKMIGKYGSVEKIYEKYFETLLMSIASDLGPYKPRRLGHITLVKKFQRKFPVQKFFKDEILLVLQQMKEKGYELDYNGAGTAKPLCREHYPPNWVIDEAVRLGIPLIYGSDAHQAKELSQGLSTLYLPK</sequence>
<evidence type="ECO:0000313" key="10">
    <source>
        <dbReference type="EMBL" id="MFE8704169.1"/>
    </source>
</evidence>
<dbReference type="InterPro" id="IPR010140">
    <property type="entry name" value="Histidinol_P_phosphatase_HisJ"/>
</dbReference>
<comment type="similarity">
    <text evidence="2 8">Belongs to the PHP hydrolase family. HisK subfamily.</text>
</comment>
<dbReference type="Pfam" id="PF02811">
    <property type="entry name" value="PHP"/>
    <property type="match status" value="1"/>
</dbReference>
<dbReference type="InterPro" id="IPR004013">
    <property type="entry name" value="PHP_dom"/>
</dbReference>
<dbReference type="Gene3D" id="3.20.20.140">
    <property type="entry name" value="Metal-dependent hydrolases"/>
    <property type="match status" value="1"/>
</dbReference>
<dbReference type="CDD" id="cd12110">
    <property type="entry name" value="PHP_HisPPase_Hisj_like"/>
    <property type="match status" value="1"/>
</dbReference>
<dbReference type="EMBL" id="JBIACK010000026">
    <property type="protein sequence ID" value="MFE8704169.1"/>
    <property type="molecule type" value="Genomic_DNA"/>
</dbReference>